<dbReference type="AlphaFoldDB" id="A0A7W5B360"/>
<feature type="region of interest" description="Disordered" evidence="1">
    <location>
        <begin position="1"/>
        <end position="20"/>
    </location>
</feature>
<keyword evidence="4" id="KW-1185">Reference proteome</keyword>
<dbReference type="SUPFAM" id="SSF53448">
    <property type="entry name" value="Nucleotide-diphospho-sugar transferases"/>
    <property type="match status" value="1"/>
</dbReference>
<organism evidence="3 4">
    <name type="scientific">Paenibacillus phyllosphaerae</name>
    <dbReference type="NCBI Taxonomy" id="274593"/>
    <lineage>
        <taxon>Bacteria</taxon>
        <taxon>Bacillati</taxon>
        <taxon>Bacillota</taxon>
        <taxon>Bacilli</taxon>
        <taxon>Bacillales</taxon>
        <taxon>Paenibacillaceae</taxon>
        <taxon>Paenibacillus</taxon>
    </lineage>
</organism>
<dbReference type="PANTHER" id="PTHR43685:SF2">
    <property type="entry name" value="GLYCOSYLTRANSFERASE 2-LIKE DOMAIN-CONTAINING PROTEIN"/>
    <property type="match status" value="1"/>
</dbReference>
<comment type="caution">
    <text evidence="3">The sequence shown here is derived from an EMBL/GenBank/DDBJ whole genome shotgun (WGS) entry which is preliminary data.</text>
</comment>
<dbReference type="Pfam" id="PF00535">
    <property type="entry name" value="Glycos_transf_2"/>
    <property type="match status" value="1"/>
</dbReference>
<evidence type="ECO:0000313" key="3">
    <source>
        <dbReference type="EMBL" id="MBB3113319.1"/>
    </source>
</evidence>
<dbReference type="Proteomes" id="UP000570361">
    <property type="component" value="Unassembled WGS sequence"/>
</dbReference>
<dbReference type="RefSeq" id="WP_183603415.1">
    <property type="nucleotide sequence ID" value="NZ_JACHXK010000018.1"/>
</dbReference>
<feature type="compositionally biased region" description="Polar residues" evidence="1">
    <location>
        <begin position="8"/>
        <end position="20"/>
    </location>
</feature>
<dbReference type="InterPro" id="IPR050834">
    <property type="entry name" value="Glycosyltransf_2"/>
</dbReference>
<sequence>MLFLIRSGTDSRSSNHTASSVKSEWPDSLIVRLDQEDADALNRILCTSGEPFFIVLGAGDTVLPGFRAALKQSLQQLEPSDAGFIAQKESVNGVQADRLLPPLPLVWRTEAVLNRDDGGFQTMTQLPFPSYIFHERMLQLKRSWNWPVLKGLPLYQAAQRTPSWMQLDREWALLAPILAGERQAVAQEREPVISVVLCMYNASDYMLWAVRSVLIQTYPDWELILVDDGSNDATDMVLKSNPLLQDTRIRMLSHPSNLGKAAALNTALACARGRWLLELDADDWLCVDALETLARGALANPEAGAIYADQIEWLERHNKQLVLRGIARACDTPTIHHLLDRPVPLAPRMYRTALLRKLGGWLTDDPYGGRLYEDIQMLVRVMELRQLYRIPMGLYHRRLRAASVSQQNKERYGIWKRWMTAKLSIRD</sequence>
<evidence type="ECO:0000259" key="2">
    <source>
        <dbReference type="Pfam" id="PF00535"/>
    </source>
</evidence>
<name>A0A7W5B360_9BACL</name>
<reference evidence="3 4" key="1">
    <citation type="submission" date="2020-08" db="EMBL/GenBank/DDBJ databases">
        <title>Genomic Encyclopedia of Type Strains, Phase III (KMG-III): the genomes of soil and plant-associated and newly described type strains.</title>
        <authorList>
            <person name="Whitman W."/>
        </authorList>
    </citation>
    <scope>NUCLEOTIDE SEQUENCE [LARGE SCALE GENOMIC DNA]</scope>
    <source>
        <strain evidence="3 4">CECT 5862</strain>
    </source>
</reference>
<feature type="domain" description="Glycosyltransferase 2-like" evidence="2">
    <location>
        <begin position="194"/>
        <end position="326"/>
    </location>
</feature>
<dbReference type="InterPro" id="IPR029044">
    <property type="entry name" value="Nucleotide-diphossugar_trans"/>
</dbReference>
<dbReference type="Gene3D" id="3.90.550.10">
    <property type="entry name" value="Spore Coat Polysaccharide Biosynthesis Protein SpsA, Chain A"/>
    <property type="match status" value="1"/>
</dbReference>
<dbReference type="InterPro" id="IPR001173">
    <property type="entry name" value="Glyco_trans_2-like"/>
</dbReference>
<dbReference type="PANTHER" id="PTHR43685">
    <property type="entry name" value="GLYCOSYLTRANSFERASE"/>
    <property type="match status" value="1"/>
</dbReference>
<gene>
    <name evidence="3" type="ORF">FHS18_005431</name>
</gene>
<evidence type="ECO:0000256" key="1">
    <source>
        <dbReference type="SAM" id="MobiDB-lite"/>
    </source>
</evidence>
<proteinExistence type="predicted"/>
<dbReference type="EMBL" id="JACHXK010000018">
    <property type="protein sequence ID" value="MBB3113319.1"/>
    <property type="molecule type" value="Genomic_DNA"/>
</dbReference>
<protein>
    <recommendedName>
        <fullName evidence="2">Glycosyltransferase 2-like domain-containing protein</fullName>
    </recommendedName>
</protein>
<evidence type="ECO:0000313" key="4">
    <source>
        <dbReference type="Proteomes" id="UP000570361"/>
    </source>
</evidence>
<accession>A0A7W5B360</accession>